<organism evidence="2 3">
    <name type="scientific">Paractinoplanes durhamensis</name>
    <dbReference type="NCBI Taxonomy" id="113563"/>
    <lineage>
        <taxon>Bacteria</taxon>
        <taxon>Bacillati</taxon>
        <taxon>Actinomycetota</taxon>
        <taxon>Actinomycetes</taxon>
        <taxon>Micromonosporales</taxon>
        <taxon>Micromonosporaceae</taxon>
        <taxon>Paractinoplanes</taxon>
    </lineage>
</organism>
<name>A0ABQ3YVN9_9ACTN</name>
<dbReference type="EMBL" id="BOML01000025">
    <property type="protein sequence ID" value="GIE01661.1"/>
    <property type="molecule type" value="Genomic_DNA"/>
</dbReference>
<keyword evidence="1" id="KW-0812">Transmembrane</keyword>
<sequence>MLGVAGSLGHLAMAGEHARHAPVLTVGMLLLALVCARCSVHLWRRPTNPAAWRDLVILAVVMTAMHWLAGGLTVTFLAVPILQAGLGLLSFLVRGRAALSVRALAGRQ</sequence>
<proteinExistence type="predicted"/>
<feature type="transmembrane region" description="Helical" evidence="1">
    <location>
        <begin position="50"/>
        <end position="68"/>
    </location>
</feature>
<evidence type="ECO:0000313" key="2">
    <source>
        <dbReference type="EMBL" id="GIE01661.1"/>
    </source>
</evidence>
<dbReference type="Proteomes" id="UP000637628">
    <property type="component" value="Unassembled WGS sequence"/>
</dbReference>
<accession>A0ABQ3YVN9</accession>
<comment type="caution">
    <text evidence="2">The sequence shown here is derived from an EMBL/GenBank/DDBJ whole genome shotgun (WGS) entry which is preliminary data.</text>
</comment>
<reference evidence="2 3" key="1">
    <citation type="submission" date="2021-01" db="EMBL/GenBank/DDBJ databases">
        <title>Whole genome shotgun sequence of Actinoplanes durhamensis NBRC 14914.</title>
        <authorList>
            <person name="Komaki H."/>
            <person name="Tamura T."/>
        </authorList>
    </citation>
    <scope>NUCLEOTIDE SEQUENCE [LARGE SCALE GENOMIC DNA]</scope>
    <source>
        <strain evidence="2 3">NBRC 14914</strain>
    </source>
</reference>
<gene>
    <name evidence="2" type="ORF">Adu01nite_30110</name>
</gene>
<keyword evidence="1" id="KW-0472">Membrane</keyword>
<keyword evidence="3" id="KW-1185">Reference proteome</keyword>
<evidence type="ECO:0000313" key="3">
    <source>
        <dbReference type="Proteomes" id="UP000637628"/>
    </source>
</evidence>
<evidence type="ECO:0000256" key="1">
    <source>
        <dbReference type="SAM" id="Phobius"/>
    </source>
</evidence>
<feature type="transmembrane region" description="Helical" evidence="1">
    <location>
        <begin position="24"/>
        <end position="43"/>
    </location>
</feature>
<protein>
    <submittedName>
        <fullName evidence="2">Uncharacterized protein</fullName>
    </submittedName>
</protein>
<keyword evidence="1" id="KW-1133">Transmembrane helix</keyword>